<accession>A0ABR9V5T0</accession>
<dbReference type="InterPro" id="IPR036291">
    <property type="entry name" value="NAD(P)-bd_dom_sf"/>
</dbReference>
<evidence type="ECO:0000256" key="2">
    <source>
        <dbReference type="ARBA" id="ARBA00023002"/>
    </source>
</evidence>
<sequence length="284" mass="31151">MTKVAIFGMGLMGLPMTQKLAKANIPVMGYNRSAEKLEPLKEEKVPVTTNPQKAIDFGDCLILMLSDFSAIKEVILSSNVSFAQKTVIQMATIAPDESKQLFKEIEARGGEYLEAPVLGSIPQVKQGELLLMVGATPQQFEQWQPLFKNYSPQPTLIGEVGKAAALKLALNQMIAGLTSTFALSLSFLQQQGVSIDIFMDILRDSALYAPTFDKKLTRMVEGNYDNPNFPTKHLLKDINLFLDATEDKSINNIALKAIQSVVQNAMEKGFQNGDYSALVEGIKG</sequence>
<dbReference type="InterPro" id="IPR006115">
    <property type="entry name" value="6PGDH_NADP-bd"/>
</dbReference>
<keyword evidence="7" id="KW-1185">Reference proteome</keyword>
<gene>
    <name evidence="6" type="ORF">IQ215_11100</name>
</gene>
<dbReference type="InterPro" id="IPR013328">
    <property type="entry name" value="6PGD_dom2"/>
</dbReference>
<dbReference type="Gene3D" id="1.10.1040.10">
    <property type="entry name" value="N-(1-d-carboxylethyl)-l-norvaline Dehydrogenase, domain 2"/>
    <property type="match status" value="1"/>
</dbReference>
<feature type="domain" description="3-hydroxyisobutyrate dehydrogenase-like NAD-binding" evidence="5">
    <location>
        <begin position="161"/>
        <end position="280"/>
    </location>
</feature>
<dbReference type="Proteomes" id="UP000654604">
    <property type="component" value="Unassembled WGS sequence"/>
</dbReference>
<dbReference type="Pfam" id="PF03446">
    <property type="entry name" value="NAD_binding_2"/>
    <property type="match status" value="1"/>
</dbReference>
<dbReference type="SUPFAM" id="SSF51735">
    <property type="entry name" value="NAD(P)-binding Rossmann-fold domains"/>
    <property type="match status" value="1"/>
</dbReference>
<keyword evidence="3" id="KW-0520">NAD</keyword>
<evidence type="ECO:0000313" key="7">
    <source>
        <dbReference type="Proteomes" id="UP000654604"/>
    </source>
</evidence>
<comment type="caution">
    <text evidence="6">The sequence shown here is derived from an EMBL/GenBank/DDBJ whole genome shotgun (WGS) entry which is preliminary data.</text>
</comment>
<evidence type="ECO:0000256" key="3">
    <source>
        <dbReference type="ARBA" id="ARBA00023027"/>
    </source>
</evidence>
<dbReference type="InterPro" id="IPR015815">
    <property type="entry name" value="HIBADH-related"/>
</dbReference>
<evidence type="ECO:0000259" key="4">
    <source>
        <dbReference type="Pfam" id="PF03446"/>
    </source>
</evidence>
<dbReference type="InterPro" id="IPR051265">
    <property type="entry name" value="HIBADH-related_NP60_sf"/>
</dbReference>
<dbReference type="Gene3D" id="3.40.50.720">
    <property type="entry name" value="NAD(P)-binding Rossmann-like Domain"/>
    <property type="match status" value="1"/>
</dbReference>
<dbReference type="PANTHER" id="PTHR43580:SF9">
    <property type="entry name" value="GLYOXYLATE_SUCCINIC SEMIALDEHYDE REDUCTASE 1"/>
    <property type="match status" value="1"/>
</dbReference>
<dbReference type="InterPro" id="IPR029154">
    <property type="entry name" value="HIBADH-like_NADP-bd"/>
</dbReference>
<dbReference type="Pfam" id="PF14833">
    <property type="entry name" value="NAD_binding_11"/>
    <property type="match status" value="1"/>
</dbReference>
<evidence type="ECO:0000259" key="5">
    <source>
        <dbReference type="Pfam" id="PF14833"/>
    </source>
</evidence>
<organism evidence="6 7">
    <name type="scientific">Cyanobacterium stanieri LEGE 03274</name>
    <dbReference type="NCBI Taxonomy" id="1828756"/>
    <lineage>
        <taxon>Bacteria</taxon>
        <taxon>Bacillati</taxon>
        <taxon>Cyanobacteriota</taxon>
        <taxon>Cyanophyceae</taxon>
        <taxon>Oscillatoriophycideae</taxon>
        <taxon>Chroococcales</taxon>
        <taxon>Geminocystaceae</taxon>
        <taxon>Cyanobacterium</taxon>
    </lineage>
</organism>
<dbReference type="PANTHER" id="PTHR43580">
    <property type="entry name" value="OXIDOREDUCTASE GLYR1-RELATED"/>
    <property type="match status" value="1"/>
</dbReference>
<feature type="domain" description="6-phosphogluconate dehydrogenase NADP-binding" evidence="4">
    <location>
        <begin position="3"/>
        <end position="155"/>
    </location>
</feature>
<evidence type="ECO:0000256" key="1">
    <source>
        <dbReference type="ARBA" id="ARBA00009080"/>
    </source>
</evidence>
<dbReference type="PIRSF" id="PIRSF000103">
    <property type="entry name" value="HIBADH"/>
    <property type="match status" value="1"/>
</dbReference>
<dbReference type="SUPFAM" id="SSF48179">
    <property type="entry name" value="6-phosphogluconate dehydrogenase C-terminal domain-like"/>
    <property type="match status" value="1"/>
</dbReference>
<dbReference type="EMBL" id="JADEWC010000026">
    <property type="protein sequence ID" value="MBE9223243.1"/>
    <property type="molecule type" value="Genomic_DNA"/>
</dbReference>
<protein>
    <submittedName>
        <fullName evidence="6">NAD(P)-dependent oxidoreductase</fullName>
    </submittedName>
</protein>
<name>A0ABR9V5T0_9CHRO</name>
<reference evidence="6 7" key="1">
    <citation type="submission" date="2020-10" db="EMBL/GenBank/DDBJ databases">
        <authorList>
            <person name="Castelo-Branco R."/>
            <person name="Eusebio N."/>
            <person name="Adriana R."/>
            <person name="Vieira A."/>
            <person name="Brugerolle De Fraissinette N."/>
            <person name="Rezende De Castro R."/>
            <person name="Schneider M.P."/>
            <person name="Vasconcelos V."/>
            <person name="Leao P.N."/>
        </authorList>
    </citation>
    <scope>NUCLEOTIDE SEQUENCE [LARGE SCALE GENOMIC DNA]</scope>
    <source>
        <strain evidence="6 7">LEGE 03274</strain>
    </source>
</reference>
<proteinExistence type="inferred from homology"/>
<comment type="similarity">
    <text evidence="1">Belongs to the HIBADH-related family.</text>
</comment>
<dbReference type="RefSeq" id="WP_193801384.1">
    <property type="nucleotide sequence ID" value="NZ_JADEWC010000026.1"/>
</dbReference>
<keyword evidence="2" id="KW-0560">Oxidoreductase</keyword>
<evidence type="ECO:0000313" key="6">
    <source>
        <dbReference type="EMBL" id="MBE9223243.1"/>
    </source>
</evidence>
<dbReference type="InterPro" id="IPR008927">
    <property type="entry name" value="6-PGluconate_DH-like_C_sf"/>
</dbReference>